<keyword evidence="3" id="KW-1185">Reference proteome</keyword>
<sequence>MKHQTNTKSCTKKLNQQQKQFSYVPYFEYSQQKHEVIWALSLNQQKTLLFAATKENVKVKQFKNGRLRGLQKIKMHSQDVTTMNILKSRSQYISGSFDSTICIGSQYLMSNPKYITKLKQHSQWVSCVILHPILEDQLMSGSSDLNIQIWSWNSFLQSWFCSQTICEHQGQIFSMSINQEGNQFISCATDQSILVMESSEKRTWQVKQKIKVNQWGFRLSFINNKIFVFQPSEQNNWHGSKNIHFYQFNSSSNQYVISQEIQVKGGGYPCYCYFPQIYIPSKQILLSKNGHFVNLIQLTYSPTSHLECNYQQNIDCKCEITTGTMSEDGEFLIIFNIDTKKIQIRKFQLQ</sequence>
<gene>
    <name evidence="2" type="ORF">PSON_ATCC_30995.1.T0260005</name>
</gene>
<dbReference type="GO" id="GO:0016226">
    <property type="term" value="P:iron-sulfur cluster assembly"/>
    <property type="evidence" value="ECO:0007669"/>
    <property type="project" value="TreeGrafter"/>
</dbReference>
<protein>
    <submittedName>
        <fullName evidence="2">Uncharacterized protein</fullName>
    </submittedName>
</protein>
<name>A0A8S1LY64_9CILI</name>
<dbReference type="SMART" id="SM00320">
    <property type="entry name" value="WD40"/>
    <property type="match status" value="3"/>
</dbReference>
<reference evidence="2" key="1">
    <citation type="submission" date="2021-01" db="EMBL/GenBank/DDBJ databases">
        <authorList>
            <consortium name="Genoscope - CEA"/>
            <person name="William W."/>
        </authorList>
    </citation>
    <scope>NUCLEOTIDE SEQUENCE</scope>
</reference>
<dbReference type="GO" id="GO:0097361">
    <property type="term" value="C:cytosolic [4Fe-4S] assembly targeting complex"/>
    <property type="evidence" value="ECO:0007669"/>
    <property type="project" value="TreeGrafter"/>
</dbReference>
<dbReference type="Proteomes" id="UP000692954">
    <property type="component" value="Unassembled WGS sequence"/>
</dbReference>
<accession>A0A8S1LY64</accession>
<dbReference type="PANTHER" id="PTHR19920:SF0">
    <property type="entry name" value="CYTOSOLIC IRON-SULFUR PROTEIN ASSEMBLY PROTEIN CIAO1-RELATED"/>
    <property type="match status" value="1"/>
</dbReference>
<dbReference type="AlphaFoldDB" id="A0A8S1LY64"/>
<dbReference type="PROSITE" id="PS50082">
    <property type="entry name" value="WD_REPEATS_2"/>
    <property type="match status" value="1"/>
</dbReference>
<evidence type="ECO:0000256" key="1">
    <source>
        <dbReference type="PROSITE-ProRule" id="PRU00221"/>
    </source>
</evidence>
<dbReference type="EMBL" id="CAJJDN010000026">
    <property type="protein sequence ID" value="CAD8069756.1"/>
    <property type="molecule type" value="Genomic_DNA"/>
</dbReference>
<dbReference type="Pfam" id="PF00400">
    <property type="entry name" value="WD40"/>
    <property type="match status" value="2"/>
</dbReference>
<organism evidence="2 3">
    <name type="scientific">Paramecium sonneborni</name>
    <dbReference type="NCBI Taxonomy" id="65129"/>
    <lineage>
        <taxon>Eukaryota</taxon>
        <taxon>Sar</taxon>
        <taxon>Alveolata</taxon>
        <taxon>Ciliophora</taxon>
        <taxon>Intramacronucleata</taxon>
        <taxon>Oligohymenophorea</taxon>
        <taxon>Peniculida</taxon>
        <taxon>Parameciidae</taxon>
        <taxon>Paramecium</taxon>
    </lineage>
</organism>
<feature type="repeat" description="WD" evidence="1">
    <location>
        <begin position="118"/>
        <end position="151"/>
    </location>
</feature>
<comment type="caution">
    <text evidence="2">The sequence shown here is derived from an EMBL/GenBank/DDBJ whole genome shotgun (WGS) entry which is preliminary data.</text>
</comment>
<evidence type="ECO:0000313" key="3">
    <source>
        <dbReference type="Proteomes" id="UP000692954"/>
    </source>
</evidence>
<dbReference type="PANTHER" id="PTHR19920">
    <property type="entry name" value="WD40 PROTEIN CIAO1"/>
    <property type="match status" value="1"/>
</dbReference>
<evidence type="ECO:0000313" key="2">
    <source>
        <dbReference type="EMBL" id="CAD8069756.1"/>
    </source>
</evidence>
<proteinExistence type="predicted"/>
<dbReference type="InterPro" id="IPR001680">
    <property type="entry name" value="WD40_rpt"/>
</dbReference>
<keyword evidence="1" id="KW-0853">WD repeat</keyword>